<dbReference type="InterPro" id="IPR038594">
    <property type="entry name" value="SepF-like_sf"/>
</dbReference>
<accession>A0A381NXK1</accession>
<evidence type="ECO:0008006" key="2">
    <source>
        <dbReference type="Google" id="ProtNLM"/>
    </source>
</evidence>
<dbReference type="Gene3D" id="3.30.110.150">
    <property type="entry name" value="SepF-like protein"/>
    <property type="match status" value="1"/>
</dbReference>
<evidence type="ECO:0000313" key="1">
    <source>
        <dbReference type="EMBL" id="SUZ59345.1"/>
    </source>
</evidence>
<sequence length="129" mass="14137">MNTSEGGPKWVDMPSMSKMSLGGIEAGEDYHDLGMKYPDAPVPRGLGDVIVHRAILEDITGVSTLMDWISEGALVVVEMTGLLERDMELNLAVNKIQDFVERDLNGQVVRLGQSRLLLLPPVFESAKVD</sequence>
<dbReference type="EMBL" id="UINC01000672">
    <property type="protein sequence ID" value="SUZ59345.1"/>
    <property type="molecule type" value="Genomic_DNA"/>
</dbReference>
<reference evidence="1" key="1">
    <citation type="submission" date="2018-05" db="EMBL/GenBank/DDBJ databases">
        <authorList>
            <person name="Lanie J.A."/>
            <person name="Ng W.-L."/>
            <person name="Kazmierczak K.M."/>
            <person name="Andrzejewski T.M."/>
            <person name="Davidsen T.M."/>
            <person name="Wayne K.J."/>
            <person name="Tettelin H."/>
            <person name="Glass J.I."/>
            <person name="Rusch D."/>
            <person name="Podicherti R."/>
            <person name="Tsui H.-C.T."/>
            <person name="Winkler M.E."/>
        </authorList>
    </citation>
    <scope>NUCLEOTIDE SEQUENCE</scope>
</reference>
<protein>
    <recommendedName>
        <fullName evidence="2">Cell division protein SepF</fullName>
    </recommendedName>
</protein>
<proteinExistence type="predicted"/>
<name>A0A381NXK1_9ZZZZ</name>
<organism evidence="1">
    <name type="scientific">marine metagenome</name>
    <dbReference type="NCBI Taxonomy" id="408172"/>
    <lineage>
        <taxon>unclassified sequences</taxon>
        <taxon>metagenomes</taxon>
        <taxon>ecological metagenomes</taxon>
    </lineage>
</organism>
<dbReference type="AlphaFoldDB" id="A0A381NXK1"/>
<gene>
    <name evidence="1" type="ORF">METZ01_LOCUS12199</name>
</gene>